<keyword evidence="3" id="KW-1185">Reference proteome</keyword>
<feature type="region of interest" description="Disordered" evidence="1">
    <location>
        <begin position="345"/>
        <end position="383"/>
    </location>
</feature>
<dbReference type="Proteomes" id="UP000050827">
    <property type="component" value="Unassembled WGS sequence"/>
</dbReference>
<organism evidence="2 3">
    <name type="scientific">Flagellimonas eckloniae</name>
    <dbReference type="NCBI Taxonomy" id="346185"/>
    <lineage>
        <taxon>Bacteria</taxon>
        <taxon>Pseudomonadati</taxon>
        <taxon>Bacteroidota</taxon>
        <taxon>Flavobacteriia</taxon>
        <taxon>Flavobacteriales</taxon>
        <taxon>Flavobacteriaceae</taxon>
        <taxon>Flagellimonas</taxon>
    </lineage>
</organism>
<accession>A0A0Q1H7W3</accession>
<dbReference type="InterPro" id="IPR013783">
    <property type="entry name" value="Ig-like_fold"/>
</dbReference>
<name>A0A0Q1H7W3_9FLAO</name>
<proteinExistence type="predicted"/>
<dbReference type="Gene3D" id="2.60.40.10">
    <property type="entry name" value="Immunoglobulins"/>
    <property type="match status" value="1"/>
</dbReference>
<comment type="caution">
    <text evidence="2">The sequence shown here is derived from an EMBL/GenBank/DDBJ whole genome shotgun (WGS) entry which is preliminary data.</text>
</comment>
<feature type="compositionally biased region" description="Low complexity" evidence="1">
    <location>
        <begin position="374"/>
        <end position="383"/>
    </location>
</feature>
<protein>
    <recommendedName>
        <fullName evidence="4">PKD domain-containing protein</fullName>
    </recommendedName>
</protein>
<reference evidence="2 3" key="1">
    <citation type="submission" date="2015-04" db="EMBL/GenBank/DDBJ databases">
        <title>Complete genome of flavobacterium.</title>
        <authorList>
            <person name="Kwon Y.M."/>
            <person name="Kim S.-J."/>
        </authorList>
    </citation>
    <scope>NUCLEOTIDE SEQUENCE [LARGE SCALE GENOMIC DNA]</scope>
    <source>
        <strain evidence="2 3">DK169</strain>
    </source>
</reference>
<dbReference type="STRING" id="346185.AAY42_07725"/>
<evidence type="ECO:0008006" key="4">
    <source>
        <dbReference type="Google" id="ProtNLM"/>
    </source>
</evidence>
<evidence type="ECO:0000313" key="2">
    <source>
        <dbReference type="EMBL" id="KQC29790.1"/>
    </source>
</evidence>
<gene>
    <name evidence="2" type="ORF">AAY42_07725</name>
</gene>
<dbReference type="Gene3D" id="2.60.120.260">
    <property type="entry name" value="Galactose-binding domain-like"/>
    <property type="match status" value="1"/>
</dbReference>
<dbReference type="PATRIC" id="fig|1547436.3.peg.1589"/>
<dbReference type="EMBL" id="LCTZ01000002">
    <property type="protein sequence ID" value="KQC29790.1"/>
    <property type="molecule type" value="Genomic_DNA"/>
</dbReference>
<evidence type="ECO:0000256" key="1">
    <source>
        <dbReference type="SAM" id="MobiDB-lite"/>
    </source>
</evidence>
<sequence length="504" mass="53798">MFMLYQVQQTLADINKQKINKIMNLLKKGIGALLVIGLIISCDEEDEFTRVAPEASSGPGSSTTAVFSSFSAEASGDGTIVTVSPLTVGVDTYVVDFGDGSSPVTTAQGESTTHDYSNVEATADYTITVTTKADGYADIVKTQDITVDHTVESIDIAPDSPTGKLYNIFNIYTDSGYPIGSAGSGGNEVTLDSGNTLLEFSRLHSDTGVVELADEVVVADAFYNGVGAEVIHFDVYSDFATGIDKLKITLVDGTNTVNYEIDDLDLTDGEWTSFDFDLASDFSSPVSQFDSIIFELGATGTANDHATITVDNIYMPRTTGSTVINGDFEDGQDFWKWETFTDGETNPFGSSSDGSDFDIDGNDTGGKTRGAKWSSSQSGGEFRSSSSRYAYQELILTPGANYVLEYQYAIKDDSGTDPIGGRNVVGLILGEHFDDGADAVDSIGDNIGYHEGFIAEGKFSDTTDDFGTLVQIPFTASDNGEVAVMFYAVTPVDAYIDNVKVIAQ</sequence>
<dbReference type="AlphaFoldDB" id="A0A0Q1H7W3"/>
<evidence type="ECO:0000313" key="3">
    <source>
        <dbReference type="Proteomes" id="UP000050827"/>
    </source>
</evidence>